<accession>A0A6J5LYB9</accession>
<proteinExistence type="predicted"/>
<gene>
    <name evidence="1" type="ORF">UFOVP307_44</name>
</gene>
<dbReference type="EMBL" id="LR796323">
    <property type="protein sequence ID" value="CAB4136769.1"/>
    <property type="molecule type" value="Genomic_DNA"/>
</dbReference>
<evidence type="ECO:0000313" key="1">
    <source>
        <dbReference type="EMBL" id="CAB4136769.1"/>
    </source>
</evidence>
<protein>
    <submittedName>
        <fullName evidence="1">Uncharacterized protein</fullName>
    </submittedName>
</protein>
<organism evidence="1">
    <name type="scientific">uncultured Caudovirales phage</name>
    <dbReference type="NCBI Taxonomy" id="2100421"/>
    <lineage>
        <taxon>Viruses</taxon>
        <taxon>Duplodnaviria</taxon>
        <taxon>Heunggongvirae</taxon>
        <taxon>Uroviricota</taxon>
        <taxon>Caudoviricetes</taxon>
        <taxon>Peduoviridae</taxon>
        <taxon>Maltschvirus</taxon>
        <taxon>Maltschvirus maltsch</taxon>
    </lineage>
</organism>
<name>A0A6J5LYB9_9CAUD</name>
<sequence>MTKDEALKLALEALENNRQTHHYCEDTWYSCPKHEDGCANDSEGDECNCGADKANAEIDKAITAIKEALAQPEQEPVAFICEFYADEGHPFVSFEPVTHGTNTPLYASPPQRKPLTDEEIGAILEDVNAYGTRLYTFALAIEAAHGIKETEK</sequence>
<reference evidence="1" key="1">
    <citation type="submission" date="2020-04" db="EMBL/GenBank/DDBJ databases">
        <authorList>
            <person name="Chiriac C."/>
            <person name="Salcher M."/>
            <person name="Ghai R."/>
            <person name="Kavagutti S V."/>
        </authorList>
    </citation>
    <scope>NUCLEOTIDE SEQUENCE</scope>
</reference>